<sequence length="132" mass="14030">MSAASATLMGRRAAERQMVDACVITRPTGQRVTDPATGKVTIAETTVYTGKCQVVSKNSSTAEPEAGGHEFIAVSRTVKIPMNAADVKDGDVIRMTASKLNAFTAGKKYRVDGYTPDSYDTAARLPVKELTS</sequence>
<dbReference type="InterPro" id="IPR046075">
    <property type="entry name" value="DUF6093"/>
</dbReference>
<accession>A0A3G2KEI0</accession>
<dbReference type="RefSeq" id="YP_009815283.1">
    <property type="nucleotide sequence ID" value="NC_048092.1"/>
</dbReference>
<gene>
    <name evidence="1" type="primary">10</name>
    <name evidence="1" type="ORF">PBI_CONSTANCE_10</name>
</gene>
<name>A0A3G2KEI0_9CAUD</name>
<dbReference type="KEGG" id="vg:55006506"/>
<keyword evidence="2" id="KW-1185">Reference proteome</keyword>
<proteinExistence type="predicted"/>
<dbReference type="Proteomes" id="UP000274513">
    <property type="component" value="Segment"/>
</dbReference>
<reference evidence="1 2" key="1">
    <citation type="submission" date="2018-09" db="EMBL/GenBank/DDBJ databases">
        <authorList>
            <person name="Rimple P.A."/>
            <person name="Stoner T.H."/>
            <person name="Garlena R.A."/>
            <person name="Russell D.A."/>
            <person name="Pope W.H."/>
            <person name="Jacobs-Sera D."/>
            <person name="Hatfull G.F."/>
        </authorList>
    </citation>
    <scope>NUCLEOTIDE SEQUENCE [LARGE SCALE GENOMIC DNA]</scope>
</reference>
<dbReference type="GeneID" id="55006506"/>
<evidence type="ECO:0000313" key="2">
    <source>
        <dbReference type="Proteomes" id="UP000274513"/>
    </source>
</evidence>
<dbReference type="Pfam" id="PF19586">
    <property type="entry name" value="DUF6093"/>
    <property type="match status" value="1"/>
</dbReference>
<protein>
    <submittedName>
        <fullName evidence="1">Head-to-tail stopper</fullName>
    </submittedName>
</protein>
<evidence type="ECO:0000313" key="1">
    <source>
        <dbReference type="EMBL" id="AYN57416.1"/>
    </source>
</evidence>
<organism evidence="1 2">
    <name type="scientific">Arthrobacter phage Constance</name>
    <dbReference type="NCBI Taxonomy" id="2419950"/>
    <lineage>
        <taxon>Viruses</taxon>
        <taxon>Duplodnaviria</taxon>
        <taxon>Heunggongvirae</taxon>
        <taxon>Uroviricota</taxon>
        <taxon>Caudoviricetes</taxon>
        <taxon>Bridgettevirus</taxon>
        <taxon>Bridgettevirus constance</taxon>
    </lineage>
</organism>
<dbReference type="EMBL" id="MH834605">
    <property type="protein sequence ID" value="AYN57416.1"/>
    <property type="molecule type" value="Genomic_DNA"/>
</dbReference>